<keyword evidence="1" id="KW-0472">Membrane</keyword>
<keyword evidence="1" id="KW-0812">Transmembrane</keyword>
<keyword evidence="3" id="KW-1185">Reference proteome</keyword>
<gene>
    <name evidence="2" type="ORF">A1OE_1328</name>
</gene>
<feature type="transmembrane region" description="Helical" evidence="1">
    <location>
        <begin position="12"/>
        <end position="33"/>
    </location>
</feature>
<name>K7ZDG5_9PROT</name>
<dbReference type="Proteomes" id="UP000010077">
    <property type="component" value="Chromosome"/>
</dbReference>
<protein>
    <submittedName>
        <fullName evidence="2">Uncharacterized protein</fullName>
    </submittedName>
</protein>
<dbReference type="KEGG" id="thal:A1OE_1328"/>
<proteinExistence type="predicted"/>
<dbReference type="AlphaFoldDB" id="K7ZDG5"/>
<organism evidence="2 3">
    <name type="scientific">Candidatus Endolissoclinum faulkneri L2</name>
    <dbReference type="NCBI Taxonomy" id="1193729"/>
    <lineage>
        <taxon>Bacteria</taxon>
        <taxon>Pseudomonadati</taxon>
        <taxon>Pseudomonadota</taxon>
        <taxon>Alphaproteobacteria</taxon>
        <taxon>Rhodospirillales</taxon>
        <taxon>Rhodospirillaceae</taxon>
        <taxon>Candidatus Endolissoclinum</taxon>
    </lineage>
</organism>
<reference evidence="2 3" key="1">
    <citation type="journal article" date="2012" name="Proc. Natl. Acad. Sci. U.S.A.">
        <title>Genome streamlining and chemical defense in a coral reef symbiosis.</title>
        <authorList>
            <person name="Kwan J.C."/>
            <person name="Donia M.S."/>
            <person name="Han A.W."/>
            <person name="Hirose E."/>
            <person name="Haygood M.G."/>
            <person name="Schmidt E.W."/>
        </authorList>
    </citation>
    <scope>NUCLEOTIDE SEQUENCE [LARGE SCALE GENOMIC DNA]</scope>
    <source>
        <strain evidence="2 3">L2</strain>
    </source>
</reference>
<accession>K7ZDG5</accession>
<dbReference type="EMBL" id="CP003539">
    <property type="protein sequence ID" value="AFX99501.1"/>
    <property type="molecule type" value="Genomic_DNA"/>
</dbReference>
<keyword evidence="1" id="KW-1133">Transmembrane helix</keyword>
<evidence type="ECO:0000313" key="3">
    <source>
        <dbReference type="Proteomes" id="UP000010077"/>
    </source>
</evidence>
<dbReference type="HOGENOM" id="CLU_3306468_0_0_5"/>
<evidence type="ECO:0000313" key="2">
    <source>
        <dbReference type="EMBL" id="AFX99501.1"/>
    </source>
</evidence>
<evidence type="ECO:0000256" key="1">
    <source>
        <dbReference type="SAM" id="Phobius"/>
    </source>
</evidence>
<sequence length="39" mass="4995">MYYIVKISLYLCYWNLLVKNYVILLKLFTLFYYEYNKKN</sequence>